<keyword evidence="2" id="KW-1185">Reference proteome</keyword>
<evidence type="ECO:0000313" key="2">
    <source>
        <dbReference type="Proteomes" id="UP001150538"/>
    </source>
</evidence>
<dbReference type="AlphaFoldDB" id="A0A9W7ZQS7"/>
<dbReference type="EMBL" id="JANBPU010000524">
    <property type="protein sequence ID" value="KAJ1910817.1"/>
    <property type="molecule type" value="Genomic_DNA"/>
</dbReference>
<evidence type="ECO:0000313" key="1">
    <source>
        <dbReference type="EMBL" id="KAJ1910817.1"/>
    </source>
</evidence>
<sequence>KKGKEVLNHTTSMFMNLTLFVLSGMDHKLLRPDFVITGFTFPIDQCFMTHLELFTQNISNAFIRNILVKTDDQIGLSK</sequence>
<proteinExistence type="predicted"/>
<accession>A0A9W7ZQS7</accession>
<organism evidence="1 2">
    <name type="scientific">Mycoemilia scoparia</name>
    <dbReference type="NCBI Taxonomy" id="417184"/>
    <lineage>
        <taxon>Eukaryota</taxon>
        <taxon>Fungi</taxon>
        <taxon>Fungi incertae sedis</taxon>
        <taxon>Zoopagomycota</taxon>
        <taxon>Kickxellomycotina</taxon>
        <taxon>Kickxellomycetes</taxon>
        <taxon>Kickxellales</taxon>
        <taxon>Kickxellaceae</taxon>
        <taxon>Mycoemilia</taxon>
    </lineage>
</organism>
<dbReference type="Proteomes" id="UP001150538">
    <property type="component" value="Unassembled WGS sequence"/>
</dbReference>
<protein>
    <submittedName>
        <fullName evidence="1">Uncharacterized protein</fullName>
    </submittedName>
</protein>
<feature type="non-terminal residue" evidence="1">
    <location>
        <position position="1"/>
    </location>
</feature>
<gene>
    <name evidence="1" type="ORF">H4219_006118</name>
</gene>
<name>A0A9W7ZQS7_9FUNG</name>
<comment type="caution">
    <text evidence="1">The sequence shown here is derived from an EMBL/GenBank/DDBJ whole genome shotgun (WGS) entry which is preliminary data.</text>
</comment>
<reference evidence="1" key="1">
    <citation type="submission" date="2022-07" db="EMBL/GenBank/DDBJ databases">
        <title>Phylogenomic reconstructions and comparative analyses of Kickxellomycotina fungi.</title>
        <authorList>
            <person name="Reynolds N.K."/>
            <person name="Stajich J.E."/>
            <person name="Barry K."/>
            <person name="Grigoriev I.V."/>
            <person name="Crous P."/>
            <person name="Smith M.E."/>
        </authorList>
    </citation>
    <scope>NUCLEOTIDE SEQUENCE</scope>
    <source>
        <strain evidence="1">NBRC 100468</strain>
    </source>
</reference>